<dbReference type="eggNOG" id="COG2354">
    <property type="taxonomic scope" value="Bacteria"/>
</dbReference>
<keyword evidence="4" id="KW-1185">Reference proteome</keyword>
<feature type="transmembrane region" description="Helical" evidence="2">
    <location>
        <begin position="130"/>
        <end position="159"/>
    </location>
</feature>
<feature type="region of interest" description="Disordered" evidence="1">
    <location>
        <begin position="177"/>
        <end position="197"/>
    </location>
</feature>
<dbReference type="PANTHER" id="PTHR30503:SF3">
    <property type="entry name" value="INNER MEMBRANE PROTEIN YEDI"/>
    <property type="match status" value="1"/>
</dbReference>
<dbReference type="Pfam" id="PF05661">
    <property type="entry name" value="DUF808"/>
    <property type="match status" value="1"/>
</dbReference>
<feature type="transmembrane region" description="Helical" evidence="2">
    <location>
        <begin position="232"/>
        <end position="255"/>
    </location>
</feature>
<dbReference type="PANTHER" id="PTHR30503">
    <property type="entry name" value="INNER MEMBRANE PROTEIN YEDI"/>
    <property type="match status" value="1"/>
</dbReference>
<keyword evidence="2" id="KW-0812">Transmembrane</keyword>
<keyword evidence="2" id="KW-0472">Membrane</keyword>
<keyword evidence="2" id="KW-1133">Transmembrane helix</keyword>
<gene>
    <name evidence="3" type="ORF">HMPREF0551_1825</name>
</gene>
<dbReference type="GO" id="GO:0005886">
    <property type="term" value="C:plasma membrane"/>
    <property type="evidence" value="ECO:0007669"/>
    <property type="project" value="TreeGrafter"/>
</dbReference>
<name>E7RYR1_9BURK</name>
<dbReference type="InterPro" id="IPR008526">
    <property type="entry name" value="YedI"/>
</dbReference>
<dbReference type="EMBL" id="AEQP01000020">
    <property type="protein sequence ID" value="EFV94385.1"/>
    <property type="molecule type" value="Genomic_DNA"/>
</dbReference>
<feature type="transmembrane region" description="Helical" evidence="2">
    <location>
        <begin position="294"/>
        <end position="317"/>
    </location>
</feature>
<evidence type="ECO:0000313" key="4">
    <source>
        <dbReference type="Proteomes" id="UP000011021"/>
    </source>
</evidence>
<organism evidence="3 4">
    <name type="scientific">Lautropia mirabilis ATCC 51599</name>
    <dbReference type="NCBI Taxonomy" id="887898"/>
    <lineage>
        <taxon>Bacteria</taxon>
        <taxon>Pseudomonadati</taxon>
        <taxon>Pseudomonadota</taxon>
        <taxon>Betaproteobacteria</taxon>
        <taxon>Burkholderiales</taxon>
        <taxon>Burkholderiaceae</taxon>
        <taxon>Lautropia</taxon>
    </lineage>
</organism>
<dbReference type="AlphaFoldDB" id="E7RYR1"/>
<feature type="transmembrane region" description="Helical" evidence="2">
    <location>
        <begin position="337"/>
        <end position="361"/>
    </location>
</feature>
<evidence type="ECO:0000256" key="1">
    <source>
        <dbReference type="SAM" id="MobiDB-lite"/>
    </source>
</evidence>
<reference evidence="3 4" key="1">
    <citation type="submission" date="2010-12" db="EMBL/GenBank/DDBJ databases">
        <authorList>
            <person name="Muzny D."/>
            <person name="Qin X."/>
            <person name="Deng J."/>
            <person name="Jiang H."/>
            <person name="Liu Y."/>
            <person name="Qu J."/>
            <person name="Song X.-Z."/>
            <person name="Zhang L."/>
            <person name="Thornton R."/>
            <person name="Coyle M."/>
            <person name="Francisco L."/>
            <person name="Jackson L."/>
            <person name="Javaid M."/>
            <person name="Korchina V."/>
            <person name="Kovar C."/>
            <person name="Mata R."/>
            <person name="Mathew T."/>
            <person name="Ngo R."/>
            <person name="Nguyen L."/>
            <person name="Nguyen N."/>
            <person name="Okwuonu G."/>
            <person name="Ongeri F."/>
            <person name="Pham C."/>
            <person name="Simmons D."/>
            <person name="Wilczek-Boney K."/>
            <person name="Hale W."/>
            <person name="Jakkamsetti A."/>
            <person name="Pham P."/>
            <person name="Ruth R."/>
            <person name="San Lucas F."/>
            <person name="Warren J."/>
            <person name="Zhang J."/>
            <person name="Zhao Z."/>
            <person name="Zhou C."/>
            <person name="Zhu D."/>
            <person name="Lee S."/>
            <person name="Bess C."/>
            <person name="Blankenburg K."/>
            <person name="Forbes L."/>
            <person name="Fu Q."/>
            <person name="Gubbala S."/>
            <person name="Hirani K."/>
            <person name="Jayaseelan J.C."/>
            <person name="Lara F."/>
            <person name="Munidasa M."/>
            <person name="Palculict T."/>
            <person name="Patil S."/>
            <person name="Pu L.-L."/>
            <person name="Saada N."/>
            <person name="Tang L."/>
            <person name="Weissenberger G."/>
            <person name="Zhu Y."/>
            <person name="Hemphill L."/>
            <person name="Shang Y."/>
            <person name="Youmans B."/>
            <person name="Ayvaz T."/>
            <person name="Ross M."/>
            <person name="Santibanez J."/>
            <person name="Aqrawi P."/>
            <person name="Gross S."/>
            <person name="Joshi V."/>
            <person name="Fowler G."/>
            <person name="Nazareth L."/>
            <person name="Reid J."/>
            <person name="Worley K."/>
            <person name="Petrosino J."/>
            <person name="Highlander S."/>
            <person name="Gibbs R."/>
        </authorList>
    </citation>
    <scope>NUCLEOTIDE SEQUENCE [LARGE SCALE GENOMIC DNA]</scope>
    <source>
        <strain evidence="3 4">ATCC 51599</strain>
    </source>
</reference>
<comment type="caution">
    <text evidence="3">The sequence shown here is derived from an EMBL/GenBank/DDBJ whole genome shotgun (WGS) entry which is preliminary data.</text>
</comment>
<protein>
    <recommendedName>
        <fullName evidence="5">Inner membrane protein YedI</fullName>
    </recommendedName>
</protein>
<sequence length="370" mass="39095">MSTSGLQSLNVAQAVSIPDRQWQHFTCCITFHGYFRSVGHRSIRYIQRFHGPPGLDGIRMALANLLTLIDDIASLLDDVAALTKTAGAKTAGVLGDDLALNAQQVTGVRVDRELPVVWAVFKGSLLNKSILVPLALAISAFAPWLVTPLLTLGGLFLCFEGAEKLLHSALHRKHAEHAADHASAEAPPPADEQPPLNEKERVKGAIRTDFILSAEIIAITLGIVAHEPLPTQITVMAIIALTMTVGVYGIVAAIVKLDDLGLYLSQLQGNGMRPLLRAIGRGILRAAPWLMKGLSIAGTIAMFLVGGGIATHGIPAVHHALEHSLAQVTLPAWLSGLALPVAQGVVGLLAGLVLAIVFLGIQKIRGTAQA</sequence>
<dbReference type="STRING" id="887898.HMPREF0551_1825"/>
<dbReference type="PIRSF" id="PIRSF016660">
    <property type="entry name" value="YedI"/>
    <property type="match status" value="1"/>
</dbReference>
<evidence type="ECO:0000313" key="3">
    <source>
        <dbReference type="EMBL" id="EFV94385.1"/>
    </source>
</evidence>
<dbReference type="Proteomes" id="UP000011021">
    <property type="component" value="Unassembled WGS sequence"/>
</dbReference>
<evidence type="ECO:0008006" key="5">
    <source>
        <dbReference type="Google" id="ProtNLM"/>
    </source>
</evidence>
<proteinExistence type="predicted"/>
<feature type="transmembrane region" description="Helical" evidence="2">
    <location>
        <begin position="209"/>
        <end position="226"/>
    </location>
</feature>
<accession>E7RYR1</accession>
<evidence type="ECO:0000256" key="2">
    <source>
        <dbReference type="SAM" id="Phobius"/>
    </source>
</evidence>
<dbReference type="HOGENOM" id="CLU_059391_0_0_4"/>